<dbReference type="InParanoid" id="A0A423XF28"/>
<dbReference type="EC" id="2.1.1.-" evidence="9"/>
<dbReference type="OrthoDB" id="10258825at2759"/>
<keyword evidence="5 9" id="KW-0808">Transferase</keyword>
<evidence type="ECO:0000256" key="10">
    <source>
        <dbReference type="SAM" id="MobiDB-lite"/>
    </source>
</evidence>
<keyword evidence="6 9" id="KW-0949">S-adenosyl-L-methionine</keyword>
<comment type="caution">
    <text evidence="11">The sequence shown here is derived from an EMBL/GenBank/DDBJ whole genome shotgun (WGS) entry which is preliminary data.</text>
</comment>
<keyword evidence="12" id="KW-1185">Reference proteome</keyword>
<evidence type="ECO:0000256" key="1">
    <source>
        <dbReference type="ARBA" id="ARBA00004604"/>
    </source>
</evidence>
<feature type="compositionally biased region" description="Basic and acidic residues" evidence="10">
    <location>
        <begin position="146"/>
        <end position="165"/>
    </location>
</feature>
<keyword evidence="4 9" id="KW-0489">Methyltransferase</keyword>
<protein>
    <recommendedName>
        <fullName evidence="8 9">Ribosomal RNA-processing protein 8</fullName>
        <ecNumber evidence="9">2.1.1.-</ecNumber>
    </recommendedName>
</protein>
<dbReference type="FunFam" id="1.10.10.2150:FF:000001">
    <property type="entry name" value="Ribosomal RNA-processing protein 8"/>
    <property type="match status" value="1"/>
</dbReference>
<dbReference type="InterPro" id="IPR042036">
    <property type="entry name" value="RRP8_N"/>
</dbReference>
<comment type="similarity">
    <text evidence="2 9">Belongs to the methyltransferase superfamily. RRP8 family.</text>
</comment>
<dbReference type="SUPFAM" id="SSF53335">
    <property type="entry name" value="S-adenosyl-L-methionine-dependent methyltransferases"/>
    <property type="match status" value="1"/>
</dbReference>
<dbReference type="Pfam" id="PF05148">
    <property type="entry name" value="Methyltransf_8"/>
    <property type="match status" value="1"/>
</dbReference>
<feature type="compositionally biased region" description="Basic and acidic residues" evidence="10">
    <location>
        <begin position="122"/>
        <end position="135"/>
    </location>
</feature>
<dbReference type="Gene3D" id="1.10.10.2150">
    <property type="entry name" value="Ribosomal RNA-processing protein 8, N-terminal domain"/>
    <property type="match status" value="1"/>
</dbReference>
<feature type="compositionally biased region" description="Basic residues" evidence="10">
    <location>
        <begin position="136"/>
        <end position="145"/>
    </location>
</feature>
<keyword evidence="7 9" id="KW-0539">Nucleus</keyword>
<dbReference type="EMBL" id="LKEB01000013">
    <property type="protein sequence ID" value="ROW14578.1"/>
    <property type="molecule type" value="Genomic_DNA"/>
</dbReference>
<dbReference type="InterPro" id="IPR007823">
    <property type="entry name" value="RRP8"/>
</dbReference>
<dbReference type="GO" id="GO:0042273">
    <property type="term" value="P:ribosomal large subunit biogenesis"/>
    <property type="evidence" value="ECO:0007669"/>
    <property type="project" value="TreeGrafter"/>
</dbReference>
<evidence type="ECO:0000256" key="7">
    <source>
        <dbReference type="ARBA" id="ARBA00023242"/>
    </source>
</evidence>
<dbReference type="PANTHER" id="PTHR12787">
    <property type="entry name" value="RIBOSOMAL RNA-PROCESSING PROTEIN 8"/>
    <property type="match status" value="1"/>
</dbReference>
<dbReference type="Proteomes" id="UP000285146">
    <property type="component" value="Unassembled WGS sequence"/>
</dbReference>
<proteinExistence type="inferred from homology"/>
<evidence type="ECO:0000256" key="8">
    <source>
        <dbReference type="ARBA" id="ARBA00076672"/>
    </source>
</evidence>
<evidence type="ECO:0000313" key="12">
    <source>
        <dbReference type="Proteomes" id="UP000285146"/>
    </source>
</evidence>
<feature type="compositionally biased region" description="Basic residues" evidence="10">
    <location>
        <begin position="253"/>
        <end position="263"/>
    </location>
</feature>
<dbReference type="FunCoup" id="A0A423XF28">
    <property type="interactions" value="269"/>
</dbReference>
<feature type="region of interest" description="Disordered" evidence="10">
    <location>
        <begin position="251"/>
        <end position="280"/>
    </location>
</feature>
<sequence length="542" mass="59359">MFAVKGWSVSTEKLKPETASANGSSAAKKSKKRKRSGAAQPEPVTSSNVADLWESVIEQKDTKPQSKKEESQSKDKKEGEDKVKKDDKAGKEKKRQKLSSDHVSSEKTEAEPEAASSKKKGEKQPETPAKEEKSAKKEKKVKKDKSKSEDKDSAPEAKGAATEKKPAKKAVVPVIPAPPKLTPLQAAMREKLISARFRHLNETLYTKPSAEAFQLFEESPEMFTEYHEGFRRQVDVWPANPVDSFLAEIRERGRQRHPSRRPQRPGQQQEGADAKAEVQPLPRNRNTNVCTIADLGCGDAGLASGLQADKKKLKLEVLSFDLYSPHPLVTKADIANLPLASGSVDVAIFCLALMGTNWVDFVEEAYRILRWKGELWVAEIKSRFGAGMKKGGGGAGGVVDHSVGNRRKAGAAAAGKKAASKQKDAAADEKTLLVEVDGVDDNRQQTDVSAFVDVLNKRGFMLQGQDQGHGAEAVDLSNKMFVKMRFVKSAPATKGKCVRKEEEQPSKLGGKMAQFKKPKFIDDASKDVNEAAVLKPCVYKIR</sequence>
<name>A0A423XF28_9PEZI</name>
<evidence type="ECO:0000313" key="11">
    <source>
        <dbReference type="EMBL" id="ROW14578.1"/>
    </source>
</evidence>
<feature type="compositionally biased region" description="Basic and acidic residues" evidence="10">
    <location>
        <begin position="98"/>
        <end position="110"/>
    </location>
</feature>
<keyword evidence="3 9" id="KW-0698">rRNA processing</keyword>
<evidence type="ECO:0000256" key="2">
    <source>
        <dbReference type="ARBA" id="ARBA00006301"/>
    </source>
</evidence>
<comment type="subcellular location">
    <subcellularLocation>
        <location evidence="1 9">Nucleus</location>
        <location evidence="1 9">Nucleolus</location>
    </subcellularLocation>
</comment>
<gene>
    <name evidence="11" type="ORF">VPNG_03245</name>
</gene>
<dbReference type="STRING" id="1230097.A0A423XF28"/>
<feature type="compositionally biased region" description="Basic and acidic residues" evidence="10">
    <location>
        <begin position="57"/>
        <end position="90"/>
    </location>
</feature>
<dbReference type="PANTHER" id="PTHR12787:SF0">
    <property type="entry name" value="RIBOSOMAL RNA-PROCESSING PROTEIN 8"/>
    <property type="match status" value="1"/>
</dbReference>
<reference evidence="11 12" key="1">
    <citation type="submission" date="2015-09" db="EMBL/GenBank/DDBJ databases">
        <title>Host preference determinants of Valsa canker pathogens revealed by comparative genomics.</title>
        <authorList>
            <person name="Yin Z."/>
            <person name="Huang L."/>
        </authorList>
    </citation>
    <scope>NUCLEOTIDE SEQUENCE [LARGE SCALE GENOMIC DNA]</scope>
    <source>
        <strain evidence="11 12">SXYLt</strain>
    </source>
</reference>
<evidence type="ECO:0000256" key="3">
    <source>
        <dbReference type="ARBA" id="ARBA00022552"/>
    </source>
</evidence>
<dbReference type="GO" id="GO:0005730">
    <property type="term" value="C:nucleolus"/>
    <property type="evidence" value="ECO:0007669"/>
    <property type="project" value="UniProtKB-SubCell"/>
</dbReference>
<feature type="region of interest" description="Disordered" evidence="10">
    <location>
        <begin position="1"/>
        <end position="171"/>
    </location>
</feature>
<evidence type="ECO:0000256" key="6">
    <source>
        <dbReference type="ARBA" id="ARBA00022691"/>
    </source>
</evidence>
<evidence type="ECO:0000256" key="4">
    <source>
        <dbReference type="ARBA" id="ARBA00022603"/>
    </source>
</evidence>
<dbReference type="InterPro" id="IPR029063">
    <property type="entry name" value="SAM-dependent_MTases_sf"/>
</dbReference>
<dbReference type="GO" id="GO:0016433">
    <property type="term" value="F:rRNA (adenine) methyltransferase activity"/>
    <property type="evidence" value="ECO:0007669"/>
    <property type="project" value="TreeGrafter"/>
</dbReference>
<comment type="function">
    <text evidence="9">S-adenosyl-L-methionine-dependent methyltransferase that specifically methylates the N(1) position of adenine in helix 25.1 in 25S rRNA. Required both for ribosomal 40S and 60S subunits biogenesis. Required for efficient pre-rRNA cleavage at site A2.</text>
</comment>
<evidence type="ECO:0000256" key="5">
    <source>
        <dbReference type="ARBA" id="ARBA00022679"/>
    </source>
</evidence>
<evidence type="ECO:0000256" key="9">
    <source>
        <dbReference type="RuleBase" id="RU365074"/>
    </source>
</evidence>
<organism evidence="11 12">
    <name type="scientific">Cytospora leucostoma</name>
    <dbReference type="NCBI Taxonomy" id="1230097"/>
    <lineage>
        <taxon>Eukaryota</taxon>
        <taxon>Fungi</taxon>
        <taxon>Dikarya</taxon>
        <taxon>Ascomycota</taxon>
        <taxon>Pezizomycotina</taxon>
        <taxon>Sordariomycetes</taxon>
        <taxon>Sordariomycetidae</taxon>
        <taxon>Diaporthales</taxon>
        <taxon>Cytosporaceae</taxon>
        <taxon>Cytospora</taxon>
    </lineage>
</organism>
<dbReference type="CDD" id="cd02440">
    <property type="entry name" value="AdoMet_MTases"/>
    <property type="match status" value="1"/>
</dbReference>
<accession>A0A423XF28</accession>
<dbReference type="AlphaFoldDB" id="A0A423XF28"/>
<dbReference type="Gene3D" id="3.40.50.150">
    <property type="entry name" value="Vaccinia Virus protein VP39"/>
    <property type="match status" value="1"/>
</dbReference>